<keyword evidence="2" id="KW-1185">Reference proteome</keyword>
<comment type="caution">
    <text evidence="1">The sequence shown here is derived from an EMBL/GenBank/DDBJ whole genome shotgun (WGS) entry which is preliminary data.</text>
</comment>
<evidence type="ECO:0000313" key="2">
    <source>
        <dbReference type="Proteomes" id="UP000828390"/>
    </source>
</evidence>
<evidence type="ECO:0000313" key="1">
    <source>
        <dbReference type="EMBL" id="KAH3886528.1"/>
    </source>
</evidence>
<dbReference type="EMBL" id="JAIWYP010000001">
    <property type="protein sequence ID" value="KAH3886528.1"/>
    <property type="molecule type" value="Genomic_DNA"/>
</dbReference>
<accession>A0A9D4S147</accession>
<proteinExistence type="predicted"/>
<dbReference type="Proteomes" id="UP000828390">
    <property type="component" value="Unassembled WGS sequence"/>
</dbReference>
<protein>
    <submittedName>
        <fullName evidence="1">Uncharacterized protein</fullName>
    </submittedName>
</protein>
<reference evidence="1" key="1">
    <citation type="journal article" date="2019" name="bioRxiv">
        <title>The Genome of the Zebra Mussel, Dreissena polymorpha: A Resource for Invasive Species Research.</title>
        <authorList>
            <person name="McCartney M.A."/>
            <person name="Auch B."/>
            <person name="Kono T."/>
            <person name="Mallez S."/>
            <person name="Zhang Y."/>
            <person name="Obille A."/>
            <person name="Becker A."/>
            <person name="Abrahante J.E."/>
            <person name="Garbe J."/>
            <person name="Badalamenti J.P."/>
            <person name="Herman A."/>
            <person name="Mangelson H."/>
            <person name="Liachko I."/>
            <person name="Sullivan S."/>
            <person name="Sone E.D."/>
            <person name="Koren S."/>
            <person name="Silverstein K.A.T."/>
            <person name="Beckman K.B."/>
            <person name="Gohl D.M."/>
        </authorList>
    </citation>
    <scope>NUCLEOTIDE SEQUENCE</scope>
    <source>
        <strain evidence="1">Duluth1</strain>
        <tissue evidence="1">Whole animal</tissue>
    </source>
</reference>
<name>A0A9D4S147_DREPO</name>
<gene>
    <name evidence="1" type="ORF">DPMN_010539</name>
</gene>
<reference evidence="1" key="2">
    <citation type="submission" date="2020-11" db="EMBL/GenBank/DDBJ databases">
        <authorList>
            <person name="McCartney M.A."/>
            <person name="Auch B."/>
            <person name="Kono T."/>
            <person name="Mallez S."/>
            <person name="Becker A."/>
            <person name="Gohl D.M."/>
            <person name="Silverstein K.A.T."/>
            <person name="Koren S."/>
            <person name="Bechman K.B."/>
            <person name="Herman A."/>
            <person name="Abrahante J.E."/>
            <person name="Garbe J."/>
        </authorList>
    </citation>
    <scope>NUCLEOTIDE SEQUENCE</scope>
    <source>
        <strain evidence="1">Duluth1</strain>
        <tissue evidence="1">Whole animal</tissue>
    </source>
</reference>
<organism evidence="1 2">
    <name type="scientific">Dreissena polymorpha</name>
    <name type="common">Zebra mussel</name>
    <name type="synonym">Mytilus polymorpha</name>
    <dbReference type="NCBI Taxonomy" id="45954"/>
    <lineage>
        <taxon>Eukaryota</taxon>
        <taxon>Metazoa</taxon>
        <taxon>Spiralia</taxon>
        <taxon>Lophotrochozoa</taxon>
        <taxon>Mollusca</taxon>
        <taxon>Bivalvia</taxon>
        <taxon>Autobranchia</taxon>
        <taxon>Heteroconchia</taxon>
        <taxon>Euheterodonta</taxon>
        <taxon>Imparidentia</taxon>
        <taxon>Neoheterodontei</taxon>
        <taxon>Myida</taxon>
        <taxon>Dreissenoidea</taxon>
        <taxon>Dreissenidae</taxon>
        <taxon>Dreissena</taxon>
    </lineage>
</organism>
<dbReference type="AlphaFoldDB" id="A0A9D4S147"/>
<sequence>MGKGMWEGIQRKENMSSQSKHKSIIVYSIHNEILKRVPENPNLGITLLEEMEWEIYFTNITKRARIYSWIP</sequence>